<sequence length="311" mass="34437">MGWVLLRPGPWRRRSDRSVQGPGARHLLVAADAEAYRVQAAWPARRWLVEQLVEHRQPIVLVAESAGQGAGADEPGVRADQRHLPAIAAQQQVFRSLGVVQVGIVQAQQHVTVGQQVLQRAAVARVGPVLGNDLQVQRAGGVAQLFEQKAAVLTVQHTNALGLRQQVARQAQLPAQRRIAPQQREERGPRLSQALFSLYPADPHGQGRRAGSFREAPFQCGVVQQDQALVSLELARTWQVVGGLEMYMVVRPAAFQRGDETANARLVFRAYQQDFAGEQRPHRPQAQQQQAQQQGHQNSSSALTLRRWRLS</sequence>
<evidence type="ECO:0000313" key="3">
    <source>
        <dbReference type="Proteomes" id="UP000018511"/>
    </source>
</evidence>
<gene>
    <name evidence="2" type="ORF">O164_12185</name>
</gene>
<protein>
    <submittedName>
        <fullName evidence="2">Uncharacterized protein</fullName>
    </submittedName>
</protein>
<dbReference type="AlphaFoldDB" id="V7DAU9"/>
<feature type="compositionally biased region" description="Low complexity" evidence="1">
    <location>
        <begin position="284"/>
        <end position="297"/>
    </location>
</feature>
<feature type="region of interest" description="Disordered" evidence="1">
    <location>
        <begin position="276"/>
        <end position="311"/>
    </location>
</feature>
<reference evidence="2 3" key="1">
    <citation type="submission" date="2013-10" db="EMBL/GenBank/DDBJ databases">
        <title>Whole Genome Shotgun Sequence of Pseudomonas taiwanensis SJ9.</title>
        <authorList>
            <person name="Hong S.-J."/>
            <person name="Shin J.-H."/>
        </authorList>
    </citation>
    <scope>NUCLEOTIDE SEQUENCE [LARGE SCALE GENOMIC DNA]</scope>
    <source>
        <strain evidence="2 3">SJ9</strain>
    </source>
</reference>
<proteinExistence type="predicted"/>
<dbReference type="EMBL" id="AXUP01000153">
    <property type="protein sequence ID" value="ESW39434.1"/>
    <property type="molecule type" value="Genomic_DNA"/>
</dbReference>
<evidence type="ECO:0000313" key="2">
    <source>
        <dbReference type="EMBL" id="ESW39434.1"/>
    </source>
</evidence>
<accession>V7DAU9</accession>
<evidence type="ECO:0000256" key="1">
    <source>
        <dbReference type="SAM" id="MobiDB-lite"/>
    </source>
</evidence>
<comment type="caution">
    <text evidence="2">The sequence shown here is derived from an EMBL/GenBank/DDBJ whole genome shotgun (WGS) entry which is preliminary data.</text>
</comment>
<name>V7DAU9_9PSED</name>
<organism evidence="2 3">
    <name type="scientific">Pseudomonas taiwanensis SJ9</name>
    <dbReference type="NCBI Taxonomy" id="1388762"/>
    <lineage>
        <taxon>Bacteria</taxon>
        <taxon>Pseudomonadati</taxon>
        <taxon>Pseudomonadota</taxon>
        <taxon>Gammaproteobacteria</taxon>
        <taxon>Pseudomonadales</taxon>
        <taxon>Pseudomonadaceae</taxon>
        <taxon>Pseudomonas</taxon>
    </lineage>
</organism>
<dbReference type="Proteomes" id="UP000018511">
    <property type="component" value="Unassembled WGS sequence"/>
</dbReference>
<dbReference type="PATRIC" id="fig|1388762.3.peg.2440"/>